<gene>
    <name evidence="9" type="ORF">F4560_001153</name>
</gene>
<accession>A0A7W9LYZ9</accession>
<feature type="transmembrane region" description="Helical" evidence="7">
    <location>
        <begin position="553"/>
        <end position="575"/>
    </location>
</feature>
<dbReference type="Proteomes" id="UP000552097">
    <property type="component" value="Unassembled WGS sequence"/>
</dbReference>
<feature type="transmembrane region" description="Helical" evidence="7">
    <location>
        <begin position="580"/>
        <end position="599"/>
    </location>
</feature>
<dbReference type="EMBL" id="JACHMO010000001">
    <property type="protein sequence ID" value="MBB5801385.1"/>
    <property type="molecule type" value="Genomic_DNA"/>
</dbReference>
<feature type="transmembrane region" description="Helical" evidence="7">
    <location>
        <begin position="229"/>
        <end position="252"/>
    </location>
</feature>
<feature type="transmembrane region" description="Helical" evidence="7">
    <location>
        <begin position="611"/>
        <end position="631"/>
    </location>
</feature>
<evidence type="ECO:0000313" key="9">
    <source>
        <dbReference type="EMBL" id="MBB5801385.1"/>
    </source>
</evidence>
<feature type="transmembrane region" description="Helical" evidence="7">
    <location>
        <begin position="689"/>
        <end position="712"/>
    </location>
</feature>
<organism evidence="9 10">
    <name type="scientific">Saccharothrix ecbatanensis</name>
    <dbReference type="NCBI Taxonomy" id="1105145"/>
    <lineage>
        <taxon>Bacteria</taxon>
        <taxon>Bacillati</taxon>
        <taxon>Actinomycetota</taxon>
        <taxon>Actinomycetes</taxon>
        <taxon>Pseudonocardiales</taxon>
        <taxon>Pseudonocardiaceae</taxon>
        <taxon>Saccharothrix</taxon>
    </lineage>
</organism>
<evidence type="ECO:0000256" key="5">
    <source>
        <dbReference type="ARBA" id="ARBA00022989"/>
    </source>
</evidence>
<evidence type="ECO:0000256" key="7">
    <source>
        <dbReference type="SAM" id="Phobius"/>
    </source>
</evidence>
<keyword evidence="6 7" id="KW-0472">Membrane</keyword>
<feature type="transmembrane region" description="Helical" evidence="7">
    <location>
        <begin position="314"/>
        <end position="339"/>
    </location>
</feature>
<evidence type="ECO:0000256" key="2">
    <source>
        <dbReference type="ARBA" id="ARBA00010157"/>
    </source>
</evidence>
<feature type="domain" description="Membrane transport protein MMPL" evidence="8">
    <location>
        <begin position="45"/>
        <end position="385"/>
    </location>
</feature>
<name>A0A7W9LYZ9_9PSEU</name>
<sequence>MLVRIAKAIVGKPKWFLMGIIAFLAVAGPLGGSVVDKLVNGGFEDAAAESSVARERLQADFGVAEPNLVLLVTSKGEIDSSDATSAGTELTKRLAAEPGIGNVLSYWTANKNPALKSRDGTSALVLARVDDSAGDPTKRITDLRSEFGGEQDGLTVGIGGSVAASFDTDDTIQKNLQAMELIALPVMFLVLLLVFGSLVSATLPLIMVLPMVVGTLFILRLIAGVTDVSIFAMNTATVIGLGLAVDYSLFIVSRYREELRHRGGDITNKADRSEAIVAAVRTAGRTVVFSAVTVALASAALAVFPLVFLRSIAYAGIAVSGFAALSAIILMPTLLALFGSKINSLDLRKGFRKLLGRPAKVSADTPDEGVWYRIATAVMRFPIPVATIVVAVLLLLGSPFLGAKFSLPDDRQLPASAESRQVQTTVREGFDSREADVLTVVAGGVRDEAGRAAQIQSYAEQLSRIDGVASVTSSVGTFTDGRTTAPPNPGAAAMANENGTFLKVAPDVEPYSAEGERLVADLRAAQAPWPVLITGTAAALVDTMTALDDGLPIALLFIGLSTFLLLFLFTGSILLPFKALLLNLLSLSATFGAMVWIFQEGNLASLFGVEVTGTTIAITPILMFCLLFGLSMDYEVFMLSRIKEEYERTGDTRLAVARGLGRTGRIVTAAAGLMMVVTISNLITTEIGFQVMFGFGLTLALFMDAFVVRGLLLPAFMQLAGRANWWAPGPLRRLHRRFGLSEEPAVVGTPVKEKSLVG</sequence>
<proteinExistence type="inferred from homology"/>
<keyword evidence="3" id="KW-1003">Cell membrane</keyword>
<dbReference type="PANTHER" id="PTHR33406:SF11">
    <property type="entry name" value="MEMBRANE PROTEIN SCO6666-RELATED"/>
    <property type="match status" value="1"/>
</dbReference>
<dbReference type="InterPro" id="IPR050545">
    <property type="entry name" value="Mycobact_MmpL"/>
</dbReference>
<keyword evidence="5 7" id="KW-1133">Transmembrane helix</keyword>
<evidence type="ECO:0000256" key="3">
    <source>
        <dbReference type="ARBA" id="ARBA00022475"/>
    </source>
</evidence>
<dbReference type="AlphaFoldDB" id="A0A7W9LYZ9"/>
<dbReference type="SUPFAM" id="SSF82866">
    <property type="entry name" value="Multidrug efflux transporter AcrB transmembrane domain"/>
    <property type="match status" value="2"/>
</dbReference>
<evidence type="ECO:0000256" key="1">
    <source>
        <dbReference type="ARBA" id="ARBA00004651"/>
    </source>
</evidence>
<evidence type="ECO:0000256" key="6">
    <source>
        <dbReference type="ARBA" id="ARBA00023136"/>
    </source>
</evidence>
<comment type="subcellular location">
    <subcellularLocation>
        <location evidence="1">Cell membrane</location>
        <topology evidence="1">Multi-pass membrane protein</topology>
    </subcellularLocation>
</comment>
<dbReference type="Pfam" id="PF03176">
    <property type="entry name" value="MMPL"/>
    <property type="match status" value="2"/>
</dbReference>
<feature type="transmembrane region" description="Helical" evidence="7">
    <location>
        <begin position="381"/>
        <end position="401"/>
    </location>
</feature>
<evidence type="ECO:0000259" key="8">
    <source>
        <dbReference type="Pfam" id="PF03176"/>
    </source>
</evidence>
<comment type="caution">
    <text evidence="9">The sequence shown here is derived from an EMBL/GenBank/DDBJ whole genome shotgun (WGS) entry which is preliminary data.</text>
</comment>
<feature type="transmembrane region" description="Helical" evidence="7">
    <location>
        <begin position="181"/>
        <end position="198"/>
    </location>
</feature>
<feature type="transmembrane region" description="Helical" evidence="7">
    <location>
        <begin position="666"/>
        <end position="683"/>
    </location>
</feature>
<dbReference type="Gene3D" id="1.20.1640.10">
    <property type="entry name" value="Multidrug efflux transporter AcrB transmembrane domain"/>
    <property type="match status" value="2"/>
</dbReference>
<evidence type="ECO:0000313" key="10">
    <source>
        <dbReference type="Proteomes" id="UP000552097"/>
    </source>
</evidence>
<keyword evidence="10" id="KW-1185">Reference proteome</keyword>
<keyword evidence="4 7" id="KW-0812">Transmembrane</keyword>
<dbReference type="RefSeq" id="WP_184917136.1">
    <property type="nucleotide sequence ID" value="NZ_JACHMO010000001.1"/>
</dbReference>
<dbReference type="GO" id="GO:0005886">
    <property type="term" value="C:plasma membrane"/>
    <property type="evidence" value="ECO:0007669"/>
    <property type="project" value="UniProtKB-SubCell"/>
</dbReference>
<protein>
    <submittedName>
        <fullName evidence="9">RND superfamily putative drug exporter</fullName>
    </submittedName>
</protein>
<dbReference type="InterPro" id="IPR004869">
    <property type="entry name" value="MMPL_dom"/>
</dbReference>
<feature type="transmembrane region" description="Helical" evidence="7">
    <location>
        <begin position="287"/>
        <end position="308"/>
    </location>
</feature>
<evidence type="ECO:0000256" key="4">
    <source>
        <dbReference type="ARBA" id="ARBA00022692"/>
    </source>
</evidence>
<feature type="transmembrane region" description="Helical" evidence="7">
    <location>
        <begin position="205"/>
        <end position="223"/>
    </location>
</feature>
<dbReference type="PANTHER" id="PTHR33406">
    <property type="entry name" value="MEMBRANE PROTEIN MJ1562-RELATED"/>
    <property type="match status" value="1"/>
</dbReference>
<feature type="domain" description="Membrane transport protein MMPL" evidence="8">
    <location>
        <begin position="413"/>
        <end position="733"/>
    </location>
</feature>
<reference evidence="9 10" key="1">
    <citation type="submission" date="2020-08" db="EMBL/GenBank/DDBJ databases">
        <title>Sequencing the genomes of 1000 actinobacteria strains.</title>
        <authorList>
            <person name="Klenk H.-P."/>
        </authorList>
    </citation>
    <scope>NUCLEOTIDE SEQUENCE [LARGE SCALE GENOMIC DNA]</scope>
    <source>
        <strain evidence="9 10">DSM 45486</strain>
    </source>
</reference>
<comment type="similarity">
    <text evidence="2">Belongs to the resistance-nodulation-cell division (RND) (TC 2.A.6) family. MmpL subfamily.</text>
</comment>